<protein>
    <submittedName>
        <fullName evidence="1">Helix-turn-helix domain-containing protein</fullName>
    </submittedName>
</protein>
<dbReference type="RefSeq" id="WP_136833568.1">
    <property type="nucleotide sequence ID" value="NZ_SWBM01000009.1"/>
</dbReference>
<name>A0A4U1CWZ6_9BACI</name>
<dbReference type="EMBL" id="SWBM01000009">
    <property type="protein sequence ID" value="TKC14365.1"/>
    <property type="molecule type" value="Genomic_DNA"/>
</dbReference>
<comment type="caution">
    <text evidence="1">The sequence shown here is derived from an EMBL/GenBank/DDBJ whole genome shotgun (WGS) entry which is preliminary data.</text>
</comment>
<dbReference type="AlphaFoldDB" id="A0A4U1CWZ6"/>
<reference evidence="1 2" key="1">
    <citation type="journal article" date="2011" name="J. Microbiol.">
        <title>Bacillus kyonggiensis sp. nov., isolated from soil of a lettuce field.</title>
        <authorList>
            <person name="Dong K."/>
            <person name="Lee S."/>
        </authorList>
    </citation>
    <scope>NUCLEOTIDE SEQUENCE [LARGE SCALE GENOMIC DNA]</scope>
    <source>
        <strain evidence="1 2">NB22</strain>
    </source>
</reference>
<evidence type="ECO:0000313" key="1">
    <source>
        <dbReference type="EMBL" id="TKC14365.1"/>
    </source>
</evidence>
<evidence type="ECO:0000313" key="2">
    <source>
        <dbReference type="Proteomes" id="UP000307756"/>
    </source>
</evidence>
<accession>A0A4U1CWZ6</accession>
<dbReference type="OrthoDB" id="2633854at2"/>
<proteinExistence type="predicted"/>
<gene>
    <name evidence="1" type="ORF">FA727_21635</name>
</gene>
<dbReference type="Proteomes" id="UP000307756">
    <property type="component" value="Unassembled WGS sequence"/>
</dbReference>
<organism evidence="1 2">
    <name type="scientific">Robertmurraya kyonggiensis</name>
    <dbReference type="NCBI Taxonomy" id="1037680"/>
    <lineage>
        <taxon>Bacteria</taxon>
        <taxon>Bacillati</taxon>
        <taxon>Bacillota</taxon>
        <taxon>Bacilli</taxon>
        <taxon>Bacillales</taxon>
        <taxon>Bacillaceae</taxon>
        <taxon>Robertmurraya</taxon>
    </lineage>
</organism>
<sequence length="1117" mass="129300">MPENQDQEKMLSIKETAEFLGMGESTLSKKLHSFSAKGIVNDNKRVWIPLSSIPELKKSLNYNDEFDKGTYYSTAEVAIKFNENGLKVKRTDVSNWIKKRKVKTIMHMGYRYINENDLDQFIENIISERTIPEGFCTLEEAANILEMHPQTIRDWALNGDIESMRVIVNDYWQTLVKRDSLQAIKKKKRISSLKNFAHVDIASLSKKNETKNNNKNHNPNNIESLEGYLDVKFASTILGIKANSLAVFLRNGKFPSAIKVKNRWYIPIEDIQSYEKKIKNRNKTPSKDTKEIPPLDGHFTTSEVSNRINLSISRVIGLINQGLFPNAIKANNKWFIPKEDILTFLLNKKVDPGIYYSLDGYLTIADVVNRYSLSHSQILILIKKNLLPNAMKINQEWFIPIKDILFYQEEITRQTKQDIMKNLSLDGHLSVSEIVNRFNLGRNIIYYDIHNGVFPNAKKTGGEWYIPEEELNYYFDRKNNQAHDSNFIPPQGYLTTKEVAKKLGISVSNVFALKNTGKFDGIKKINKYWLIPEPSVEDYKNQKEKNQISITKPDMINELKQYINNVQDKKHLKETIRLYSDFSTTRLNATNGRINNIRRVFNHLKNLFSEIISNLDTEIYKLPNKDIEAVMKNRSYSSPIRELFLKFLKDTFLIKEKKLDIEYVLSRKAVKTDKDIDSERYSPDVYYLFELHSKDIEKHLVPAINSRHYANMWVLTAMLLTNAWRPSDIIFEMPHIDIEIINISELDWFIKNRLSLEQCQLVVNQLYLKLNNAEVSKTNADLHFLVAPDMVKCLAYACVISELHCRKLHDDELSFEKESLLLGSFITGITENAATSGSNTHKKFFKDEPKLTPFSSKKLHNSTMTYLFLDISEDEDESELALEVIKWARSHEDINVTAGYIKLTNRDGTLERVSINLFKRGHFGWLYNFMVQLALSDTGSPQSLEERTQTIEELKKEYTPIQLEAWAKTLLDYKNRKESIVTTLYKMSTEQLKKILIKVYKGQMPSRDGCGQCLSFPNCHFPNRKPCIGCINFIPQLQQVLIEAKEEFYRLIDSIKNCYTDTILKRDSVFLFNVLLLFNEAAETFGNDIVDGFLSSKDRKNAIYSVADKLQLPAVNN</sequence>
<keyword evidence="2" id="KW-1185">Reference proteome</keyword>